<comment type="similarity">
    <text evidence="1 5">Belongs to the iron/ascorbate-dependent oxidoreductase family.</text>
</comment>
<proteinExistence type="inferred from homology"/>
<dbReference type="InterPro" id="IPR026992">
    <property type="entry name" value="DIOX_N"/>
</dbReference>
<dbReference type="Pfam" id="PF03171">
    <property type="entry name" value="2OG-FeII_Oxy"/>
    <property type="match status" value="1"/>
</dbReference>
<evidence type="ECO:0000256" key="5">
    <source>
        <dbReference type="RuleBase" id="RU003682"/>
    </source>
</evidence>
<keyword evidence="4 5" id="KW-0408">Iron</keyword>
<keyword evidence="8" id="KW-1185">Reference proteome</keyword>
<protein>
    <recommendedName>
        <fullName evidence="6">Fe2OG dioxygenase domain-containing protein</fullName>
    </recommendedName>
</protein>
<dbReference type="InterPro" id="IPR027443">
    <property type="entry name" value="IPNS-like_sf"/>
</dbReference>
<dbReference type="EMBL" id="JAKNSF020000031">
    <property type="protein sequence ID" value="KAK7728809.1"/>
    <property type="molecule type" value="Genomic_DNA"/>
</dbReference>
<dbReference type="InterPro" id="IPR044861">
    <property type="entry name" value="IPNS-like_FE2OG_OXY"/>
</dbReference>
<dbReference type="Pfam" id="PF14226">
    <property type="entry name" value="DIOX_N"/>
    <property type="match status" value="1"/>
</dbReference>
<dbReference type="InterPro" id="IPR005123">
    <property type="entry name" value="Oxoglu/Fe-dep_dioxygenase_dom"/>
</dbReference>
<keyword evidence="2 5" id="KW-0479">Metal-binding</keyword>
<dbReference type="PANTHER" id="PTHR10209:SF804">
    <property type="entry name" value="FE2OG DIOXYGENASE DOMAIN-CONTAINING PROTEIN"/>
    <property type="match status" value="1"/>
</dbReference>
<dbReference type="SUPFAM" id="SSF51197">
    <property type="entry name" value="Clavaminate synthase-like"/>
    <property type="match status" value="1"/>
</dbReference>
<name>A0ABR1P882_DIAER</name>
<dbReference type="PROSITE" id="PS51471">
    <property type="entry name" value="FE2OG_OXY"/>
    <property type="match status" value="1"/>
</dbReference>
<evidence type="ECO:0000256" key="2">
    <source>
        <dbReference type="ARBA" id="ARBA00022723"/>
    </source>
</evidence>
<sequence>MANAAVSAPTGPAPPPSLKVGDIQLLRHKIPFLLTNRCQDNENYVYFHSGSEQTYRKVADNPSSFTSIPTIDLAELDSPSPDARKRIAKNIYDACSQCGFFYIENHGVPQDVITETLDLLKRFFALDLDTKMDAHVQKNPAIRGYEPMLETRLDPRTKGDIKEAFTMGDCVIEPEQDYLGKMGRQPPPHITKPQNIWPSKAPWWREGLYKYYNNVLPLAMKLVKIFALAFDLDETSFDNYFKFPITGMRPLYYPPTPADDGESSIGLGAHADFSWLTFVLQDSVPALEVLNQDGIWVDAPPKPGTFVCNVGQYLERQSNGKLQATVHRVRNRTGHERYSLPFFLTPDPDVDLEVLECCVDEGGRPKYNTINVGDLYIQKVLPARSKHPTSIKFKDVPPEEWTYDLLLN</sequence>
<evidence type="ECO:0000259" key="6">
    <source>
        <dbReference type="PROSITE" id="PS51471"/>
    </source>
</evidence>
<organism evidence="7 8">
    <name type="scientific">Diaporthe eres</name>
    <name type="common">Phomopsis oblonga</name>
    <dbReference type="NCBI Taxonomy" id="83184"/>
    <lineage>
        <taxon>Eukaryota</taxon>
        <taxon>Fungi</taxon>
        <taxon>Dikarya</taxon>
        <taxon>Ascomycota</taxon>
        <taxon>Pezizomycotina</taxon>
        <taxon>Sordariomycetes</taxon>
        <taxon>Sordariomycetidae</taxon>
        <taxon>Diaporthales</taxon>
        <taxon>Diaporthaceae</taxon>
        <taxon>Diaporthe</taxon>
        <taxon>Diaporthe eres species complex</taxon>
    </lineage>
</organism>
<gene>
    <name evidence="7" type="ORF">SLS63_006417</name>
</gene>
<evidence type="ECO:0000313" key="8">
    <source>
        <dbReference type="Proteomes" id="UP001430848"/>
    </source>
</evidence>
<dbReference type="PANTHER" id="PTHR10209">
    <property type="entry name" value="OXIDOREDUCTASE, 2OG-FE II OXYGENASE FAMILY PROTEIN"/>
    <property type="match status" value="1"/>
</dbReference>
<comment type="caution">
    <text evidence="7">The sequence shown here is derived from an EMBL/GenBank/DDBJ whole genome shotgun (WGS) entry which is preliminary data.</text>
</comment>
<reference evidence="7 8" key="1">
    <citation type="submission" date="2024-02" db="EMBL/GenBank/DDBJ databases">
        <title>De novo assembly and annotation of 12 fungi associated with fruit tree decline syndrome in Ontario, Canada.</title>
        <authorList>
            <person name="Sulman M."/>
            <person name="Ellouze W."/>
            <person name="Ilyukhin E."/>
        </authorList>
    </citation>
    <scope>NUCLEOTIDE SEQUENCE [LARGE SCALE GENOMIC DNA]</scope>
    <source>
        <strain evidence="7 8">M169</strain>
    </source>
</reference>
<evidence type="ECO:0000256" key="4">
    <source>
        <dbReference type="ARBA" id="ARBA00023004"/>
    </source>
</evidence>
<dbReference type="PRINTS" id="PR00682">
    <property type="entry name" value="IPNSYNTHASE"/>
</dbReference>
<accession>A0ABR1P882</accession>
<evidence type="ECO:0000313" key="7">
    <source>
        <dbReference type="EMBL" id="KAK7728809.1"/>
    </source>
</evidence>
<feature type="domain" description="Fe2OG dioxygenase" evidence="6">
    <location>
        <begin position="244"/>
        <end position="346"/>
    </location>
</feature>
<keyword evidence="3 5" id="KW-0560">Oxidoreductase</keyword>
<evidence type="ECO:0000256" key="1">
    <source>
        <dbReference type="ARBA" id="ARBA00008056"/>
    </source>
</evidence>
<dbReference type="Proteomes" id="UP001430848">
    <property type="component" value="Unassembled WGS sequence"/>
</dbReference>
<dbReference type="Gene3D" id="2.60.120.330">
    <property type="entry name" value="B-lactam Antibiotic, Isopenicillin N Synthase, Chain"/>
    <property type="match status" value="1"/>
</dbReference>
<evidence type="ECO:0000256" key="3">
    <source>
        <dbReference type="ARBA" id="ARBA00023002"/>
    </source>
</evidence>